<dbReference type="Proteomes" id="UP000002484">
    <property type="component" value="Chromosome"/>
</dbReference>
<evidence type="ECO:0000313" key="3">
    <source>
        <dbReference type="Proteomes" id="UP000002484"/>
    </source>
</evidence>
<accession>E3J6P3</accession>
<evidence type="ECO:0000259" key="1">
    <source>
        <dbReference type="Pfam" id="PF08241"/>
    </source>
</evidence>
<dbReference type="OrthoDB" id="3506153at2"/>
<dbReference type="PANTHER" id="PTHR43591:SF24">
    <property type="entry name" value="2-METHOXY-6-POLYPRENYL-1,4-BENZOQUINOL METHYLASE, MITOCHONDRIAL"/>
    <property type="match status" value="1"/>
</dbReference>
<dbReference type="GO" id="GO:0032259">
    <property type="term" value="P:methylation"/>
    <property type="evidence" value="ECO:0007669"/>
    <property type="project" value="UniProtKB-KW"/>
</dbReference>
<dbReference type="InterPro" id="IPR029063">
    <property type="entry name" value="SAM-dependent_MTases_sf"/>
</dbReference>
<sequence>MLSTLVGLLPAGGVGVLVDGVEDGGLTGAVADGLAEGLRQAGRDSHRLAGDERACAGPAALIVDPAASAADPAASAADPAVSAADPAMSAVGSAVSAEDPAAGWDVVIRLRSRYSRRAHDGRAADIVIDVDDPDWPVIRRVAAGLGGDGRWHVRESQAFFGIRAAGWDTKFGDDLPAYAAAVRELGVRPGAAVLDAGCGTGRALPALREAVGPAGRVLALDVTPEMLAATRQAGRGDAASLVLADARRLPLADQSLDAVFAAGLVHHLPDMAAGVAELARVSRPGARLAIFHPSGRAALAARHGRTLRPDEPLSAARLGPLLAAAGWRLDGYDDPPHRFLAVATRDGQPAA</sequence>
<dbReference type="PANTHER" id="PTHR43591">
    <property type="entry name" value="METHYLTRANSFERASE"/>
    <property type="match status" value="1"/>
</dbReference>
<dbReference type="AlphaFoldDB" id="E3J6P3"/>
<dbReference type="EMBL" id="CP002299">
    <property type="protein sequence ID" value="ADP81967.1"/>
    <property type="molecule type" value="Genomic_DNA"/>
</dbReference>
<dbReference type="GO" id="GO:0008757">
    <property type="term" value="F:S-adenosylmethionine-dependent methyltransferase activity"/>
    <property type="evidence" value="ECO:0007669"/>
    <property type="project" value="InterPro"/>
</dbReference>
<gene>
    <name evidence="2" type="ordered locus">FraEuI1c_3961</name>
</gene>
<keyword evidence="2" id="KW-0808">Transferase</keyword>
<dbReference type="eggNOG" id="COG2226">
    <property type="taxonomic scope" value="Bacteria"/>
</dbReference>
<organism evidence="2 3">
    <name type="scientific">Pseudofrankia inefficax (strain DSM 45817 / CECT 9037 / DDB 130130 / EuI1c)</name>
    <name type="common">Frankia inefficax</name>
    <dbReference type="NCBI Taxonomy" id="298654"/>
    <lineage>
        <taxon>Bacteria</taxon>
        <taxon>Bacillati</taxon>
        <taxon>Actinomycetota</taxon>
        <taxon>Actinomycetes</taxon>
        <taxon>Frankiales</taxon>
        <taxon>Frankiaceae</taxon>
        <taxon>Pseudofrankia</taxon>
    </lineage>
</organism>
<keyword evidence="2" id="KW-0489">Methyltransferase</keyword>
<evidence type="ECO:0000313" key="2">
    <source>
        <dbReference type="EMBL" id="ADP81967.1"/>
    </source>
</evidence>
<reference evidence="2 3" key="1">
    <citation type="submission" date="2010-10" db="EMBL/GenBank/DDBJ databases">
        <title>Complete sequence of Frankia sp. EuI1c.</title>
        <authorList>
            <consortium name="US DOE Joint Genome Institute"/>
            <person name="Lucas S."/>
            <person name="Copeland A."/>
            <person name="Lapidus A."/>
            <person name="Cheng J.-F."/>
            <person name="Bruce D."/>
            <person name="Goodwin L."/>
            <person name="Pitluck S."/>
            <person name="Chertkov O."/>
            <person name="Detter J.C."/>
            <person name="Han C."/>
            <person name="Tapia R."/>
            <person name="Land M."/>
            <person name="Hauser L."/>
            <person name="Jeffries C."/>
            <person name="Kyrpides N."/>
            <person name="Ivanova N."/>
            <person name="Mikhailova N."/>
            <person name="Beauchemin N."/>
            <person name="Sen A."/>
            <person name="Sur S.A."/>
            <person name="Gtari M."/>
            <person name="Wall L."/>
            <person name="Tisa L."/>
            <person name="Woyke T."/>
        </authorList>
    </citation>
    <scope>NUCLEOTIDE SEQUENCE [LARGE SCALE GENOMIC DNA]</scope>
    <source>
        <strain evidence="3">DSM 45817 / CECT 9037 / EuI1c</strain>
    </source>
</reference>
<dbReference type="CDD" id="cd02440">
    <property type="entry name" value="AdoMet_MTases"/>
    <property type="match status" value="1"/>
</dbReference>
<dbReference type="HOGENOM" id="CLU_786990_0_0_11"/>
<keyword evidence="3" id="KW-1185">Reference proteome</keyword>
<name>E3J6P3_PSEI1</name>
<dbReference type="Pfam" id="PF08241">
    <property type="entry name" value="Methyltransf_11"/>
    <property type="match status" value="1"/>
</dbReference>
<protein>
    <submittedName>
        <fullName evidence="2">Methyltransferase type 11</fullName>
    </submittedName>
</protein>
<proteinExistence type="predicted"/>
<dbReference type="SUPFAM" id="SSF53335">
    <property type="entry name" value="S-adenosyl-L-methionine-dependent methyltransferases"/>
    <property type="match status" value="1"/>
</dbReference>
<dbReference type="KEGG" id="fri:FraEuI1c_3961"/>
<dbReference type="InParanoid" id="E3J6P3"/>
<dbReference type="InterPro" id="IPR013216">
    <property type="entry name" value="Methyltransf_11"/>
</dbReference>
<dbReference type="STRING" id="298654.FraEuI1c_3961"/>
<dbReference type="Gene3D" id="3.40.50.150">
    <property type="entry name" value="Vaccinia Virus protein VP39"/>
    <property type="match status" value="1"/>
</dbReference>
<feature type="domain" description="Methyltransferase type 11" evidence="1">
    <location>
        <begin position="194"/>
        <end position="290"/>
    </location>
</feature>